<evidence type="ECO:0000313" key="1">
    <source>
        <dbReference type="EMBL" id="SDP89777.1"/>
    </source>
</evidence>
<dbReference type="Pfam" id="PF03745">
    <property type="entry name" value="DUF309"/>
    <property type="match status" value="1"/>
</dbReference>
<dbReference type="RefSeq" id="WP_090857570.1">
    <property type="nucleotide sequence ID" value="NZ_FNJU01000011.1"/>
</dbReference>
<dbReference type="Gene3D" id="1.10.3450.10">
    <property type="entry name" value="TTHA0068-like"/>
    <property type="match status" value="1"/>
</dbReference>
<name>A0A1H0WGK9_9BACI</name>
<dbReference type="AlphaFoldDB" id="A0A1H0WGK9"/>
<dbReference type="InterPro" id="IPR005500">
    <property type="entry name" value="DUF309"/>
</dbReference>
<proteinExistence type="predicted"/>
<gene>
    <name evidence="1" type="ORF">SAMN05216565_11169</name>
</gene>
<dbReference type="PANTHER" id="PTHR34796">
    <property type="entry name" value="EXPRESSED PROTEIN"/>
    <property type="match status" value="1"/>
</dbReference>
<dbReference type="STRING" id="930152.SAMN05216565_11169"/>
<dbReference type="EMBL" id="FNJU01000011">
    <property type="protein sequence ID" value="SDP89777.1"/>
    <property type="molecule type" value="Genomic_DNA"/>
</dbReference>
<accession>A0A1H0WGK9</accession>
<dbReference type="Proteomes" id="UP000199159">
    <property type="component" value="Unassembled WGS sequence"/>
</dbReference>
<protein>
    <recommendedName>
        <fullName evidence="3">DUF309 domain-containing protein</fullName>
    </recommendedName>
</protein>
<dbReference type="InterPro" id="IPR023203">
    <property type="entry name" value="TTHA0068_sf"/>
</dbReference>
<dbReference type="PANTHER" id="PTHR34796:SF1">
    <property type="entry name" value="EXPRESSED PROTEIN"/>
    <property type="match status" value="1"/>
</dbReference>
<evidence type="ECO:0000313" key="2">
    <source>
        <dbReference type="Proteomes" id="UP000199159"/>
    </source>
</evidence>
<dbReference type="SUPFAM" id="SSF140663">
    <property type="entry name" value="TTHA0068-like"/>
    <property type="match status" value="1"/>
</dbReference>
<sequence>MTYPAEYINYLVHFHGDRDYFECHEELEELWKQDPKGKRKHHLVGLIQIAVSLYHHRRGNFSGAFRMMANAISIIEQNRKPLKEFGLNTETLIPILKERLNDIQNHVAYKSFNLPIGHPALIRICNEQCESLGFIWGSESQLDNIELIEKHKRRDRSEVIAERELQKLKKAQAPCSSPKNLSDTD</sequence>
<reference evidence="2" key="1">
    <citation type="submission" date="2016-10" db="EMBL/GenBank/DDBJ databases">
        <authorList>
            <person name="Varghese N."/>
            <person name="Submissions S."/>
        </authorList>
    </citation>
    <scope>NUCLEOTIDE SEQUENCE [LARGE SCALE GENOMIC DNA]</scope>
    <source>
        <strain evidence="2">IBRC-M10078</strain>
    </source>
</reference>
<evidence type="ECO:0008006" key="3">
    <source>
        <dbReference type="Google" id="ProtNLM"/>
    </source>
</evidence>
<organism evidence="1 2">
    <name type="scientific">Litchfieldia salsa</name>
    <dbReference type="NCBI Taxonomy" id="930152"/>
    <lineage>
        <taxon>Bacteria</taxon>
        <taxon>Bacillati</taxon>
        <taxon>Bacillota</taxon>
        <taxon>Bacilli</taxon>
        <taxon>Bacillales</taxon>
        <taxon>Bacillaceae</taxon>
        <taxon>Litchfieldia</taxon>
    </lineage>
</organism>
<dbReference type="OrthoDB" id="165483at2"/>
<keyword evidence="2" id="KW-1185">Reference proteome</keyword>